<keyword evidence="5" id="KW-0479">Metal-binding</keyword>
<dbReference type="EMBL" id="JAEPRD010000044">
    <property type="protein sequence ID" value="KAG2204424.1"/>
    <property type="molecule type" value="Genomic_DNA"/>
</dbReference>
<sequence length="589" mass="67223">MSIRAMTSRSINSLPSLPTKFTKALPGDIYTTNVSRDNQTNLMRTPRPVHGAVYSHVFPETAPDPVVLAISKPACQEIELDFSEDQQKDFAEVFSGNRVLPGTRPWSLCYAGHQFGYYAGQLGDGRAISLFETVNSKGESWEVQLKGAGRTPYSRFGDGFAVLRSSIREFLMSEYMHALGVPTTRAIALIDTTREVYREDGPRELQPENGAIVARMSPSWLRFGNFEIFFHRDDMDNVRKIADYTIDNVIKEDLVGAGNKYTQMLRNITKNTAHMVAEWQAIGFNHGVMNTDNMSILGLTMDYGPYQIMDYYNPLYTCNHSDDSGRYAFHRQPSVCIFNLVRLSMPLFELIGAEEKVDSLVFPSKEDETRENVTDEKTMEAYRAKAQTIVQNMLQTEYKEYFMSSLLSKMRSKIGLKKTDSSNATDMDNVIIPLLDWMTAYHIDYHRFYRSLGNYQVTEKGEDSDAETAVNQWLEISTEDASQVEASKEALKPWLAIYRHRLLEEKSDCGERKKRMNAVNPRFVLRNSIAEQVIQAFHKDHTEEEAKELLNVCLDACIDPFKEHYDDARVENWIKSSIPDTDMRCSCSS</sequence>
<evidence type="ECO:0000256" key="9">
    <source>
        <dbReference type="ARBA" id="ARBA00031547"/>
    </source>
</evidence>
<evidence type="ECO:0000313" key="11">
    <source>
        <dbReference type="Proteomes" id="UP000603453"/>
    </source>
</evidence>
<comment type="similarity">
    <text evidence="2">Belongs to the SELO family.</text>
</comment>
<keyword evidence="4" id="KW-0548">Nucleotidyltransferase</keyword>
<dbReference type="Pfam" id="PF02696">
    <property type="entry name" value="SelO"/>
    <property type="match status" value="1"/>
</dbReference>
<dbReference type="NCBIfam" id="NF000658">
    <property type="entry name" value="PRK00029.1"/>
    <property type="match status" value="1"/>
</dbReference>
<evidence type="ECO:0000313" key="10">
    <source>
        <dbReference type="EMBL" id="KAG2204424.1"/>
    </source>
</evidence>
<proteinExistence type="inferred from homology"/>
<protein>
    <recommendedName>
        <fullName evidence="9">Selenoprotein O</fullName>
    </recommendedName>
</protein>
<dbReference type="PANTHER" id="PTHR32057:SF14">
    <property type="entry name" value="PROTEIN ADENYLYLTRANSFERASE SELO, MITOCHONDRIAL"/>
    <property type="match status" value="1"/>
</dbReference>
<dbReference type="OrthoDB" id="10254721at2759"/>
<accession>A0A8H7R4R7</accession>
<dbReference type="GO" id="GO:0046872">
    <property type="term" value="F:metal ion binding"/>
    <property type="evidence" value="ECO:0007669"/>
    <property type="project" value="UniProtKB-KW"/>
</dbReference>
<evidence type="ECO:0000256" key="2">
    <source>
        <dbReference type="ARBA" id="ARBA00009747"/>
    </source>
</evidence>
<comment type="cofactor">
    <cofactor evidence="1">
        <name>Mg(2+)</name>
        <dbReference type="ChEBI" id="CHEBI:18420"/>
    </cofactor>
</comment>
<keyword evidence="11" id="KW-1185">Reference proteome</keyword>
<dbReference type="InterPro" id="IPR003846">
    <property type="entry name" value="SelO"/>
</dbReference>
<organism evidence="10 11">
    <name type="scientific">Mucor saturninus</name>
    <dbReference type="NCBI Taxonomy" id="64648"/>
    <lineage>
        <taxon>Eukaryota</taxon>
        <taxon>Fungi</taxon>
        <taxon>Fungi incertae sedis</taxon>
        <taxon>Mucoromycota</taxon>
        <taxon>Mucoromycotina</taxon>
        <taxon>Mucoromycetes</taxon>
        <taxon>Mucorales</taxon>
        <taxon>Mucorineae</taxon>
        <taxon>Mucoraceae</taxon>
        <taxon>Mucor</taxon>
    </lineage>
</organism>
<gene>
    <name evidence="10" type="ORF">INT47_005215</name>
</gene>
<dbReference type="Proteomes" id="UP000603453">
    <property type="component" value="Unassembled WGS sequence"/>
</dbReference>
<reference evidence="10" key="1">
    <citation type="submission" date="2020-12" db="EMBL/GenBank/DDBJ databases">
        <title>Metabolic potential, ecology and presence of endohyphal bacteria is reflected in genomic diversity of Mucoromycotina.</title>
        <authorList>
            <person name="Muszewska A."/>
            <person name="Okrasinska A."/>
            <person name="Steczkiewicz K."/>
            <person name="Drgas O."/>
            <person name="Orlowska M."/>
            <person name="Perlinska-Lenart U."/>
            <person name="Aleksandrzak-Piekarczyk T."/>
            <person name="Szatraj K."/>
            <person name="Zielenkiewicz U."/>
            <person name="Pilsyk S."/>
            <person name="Malc E."/>
            <person name="Mieczkowski P."/>
            <person name="Kruszewska J.S."/>
            <person name="Biernat P."/>
            <person name="Pawlowska J."/>
        </authorList>
    </citation>
    <scope>NUCLEOTIDE SEQUENCE</scope>
    <source>
        <strain evidence="10">WA0000017839</strain>
    </source>
</reference>
<keyword evidence="8" id="KW-0460">Magnesium</keyword>
<evidence type="ECO:0000256" key="7">
    <source>
        <dbReference type="ARBA" id="ARBA00022840"/>
    </source>
</evidence>
<evidence type="ECO:0000256" key="1">
    <source>
        <dbReference type="ARBA" id="ARBA00001946"/>
    </source>
</evidence>
<evidence type="ECO:0000256" key="4">
    <source>
        <dbReference type="ARBA" id="ARBA00022695"/>
    </source>
</evidence>
<dbReference type="GO" id="GO:0005739">
    <property type="term" value="C:mitochondrion"/>
    <property type="evidence" value="ECO:0007669"/>
    <property type="project" value="TreeGrafter"/>
</dbReference>
<evidence type="ECO:0000256" key="6">
    <source>
        <dbReference type="ARBA" id="ARBA00022741"/>
    </source>
</evidence>
<dbReference type="HAMAP" id="MF_00692">
    <property type="entry name" value="SelO"/>
    <property type="match status" value="1"/>
</dbReference>
<evidence type="ECO:0000256" key="8">
    <source>
        <dbReference type="ARBA" id="ARBA00022842"/>
    </source>
</evidence>
<dbReference type="AlphaFoldDB" id="A0A8H7R4R7"/>
<dbReference type="GO" id="GO:0070733">
    <property type="term" value="F:AMPylase activity"/>
    <property type="evidence" value="ECO:0007669"/>
    <property type="project" value="TreeGrafter"/>
</dbReference>
<keyword evidence="3" id="KW-0808">Transferase</keyword>
<name>A0A8H7R4R7_9FUNG</name>
<dbReference type="GO" id="GO:0005524">
    <property type="term" value="F:ATP binding"/>
    <property type="evidence" value="ECO:0007669"/>
    <property type="project" value="UniProtKB-KW"/>
</dbReference>
<keyword evidence="7" id="KW-0067">ATP-binding</keyword>
<evidence type="ECO:0000256" key="3">
    <source>
        <dbReference type="ARBA" id="ARBA00022679"/>
    </source>
</evidence>
<keyword evidence="6" id="KW-0547">Nucleotide-binding</keyword>
<dbReference type="PANTHER" id="PTHR32057">
    <property type="entry name" value="PROTEIN ADENYLYLTRANSFERASE SELO, MITOCHONDRIAL"/>
    <property type="match status" value="1"/>
</dbReference>
<comment type="caution">
    <text evidence="10">The sequence shown here is derived from an EMBL/GenBank/DDBJ whole genome shotgun (WGS) entry which is preliminary data.</text>
</comment>
<evidence type="ECO:0000256" key="5">
    <source>
        <dbReference type="ARBA" id="ARBA00022723"/>
    </source>
</evidence>